<sequence>MTGLTFSPLQESDLFSRACVEQYRTADLSRHAYRFAQVFEPDVLREVALLDGIAYDDLADLRHRPSEATARLGELADGVGDLPVVAAVNVAAALISVSRFGPAAWVLDRTEPRTTTPRDSFEVAMLRFVVANRLGDGPAISRAFHTMRRAVESGTLPADRTLDACAQAVVWYMKRRDLPTADFLWYLATGRELARRPRDLGAGSLSAWYRALAMVPAARGKARLTRRYMEFTRETAALSLAGRPRAYEAHFLKTYHESTLKEHMYVTRDADRAEEAGLDLIALDPAWSPSYGELADAYAHFDRIADAAALYEKAVATGPPYYGHHLLRAAQTRERLGDDVRALEHYRRLADLVSRDDKVLRQGLAVALRTGDPSADRFRTLLDRLETPAGEAT</sequence>
<dbReference type="KEGG" id="saqu:EJC51_45525"/>
<dbReference type="Gene3D" id="1.25.40.10">
    <property type="entry name" value="Tetratricopeptide repeat domain"/>
    <property type="match status" value="1"/>
</dbReference>
<dbReference type="Proteomes" id="UP000280197">
    <property type="component" value="Chromosome"/>
</dbReference>
<name>A0A3Q9C5M9_9ACTN</name>
<dbReference type="EMBL" id="CP034463">
    <property type="protein sequence ID" value="AZP22679.1"/>
    <property type="molecule type" value="Genomic_DNA"/>
</dbReference>
<dbReference type="SUPFAM" id="SSF48452">
    <property type="entry name" value="TPR-like"/>
    <property type="match status" value="1"/>
</dbReference>
<evidence type="ECO:0000313" key="1">
    <source>
        <dbReference type="EMBL" id="AZP22679.1"/>
    </source>
</evidence>
<protein>
    <submittedName>
        <fullName evidence="1">Uncharacterized protein</fullName>
    </submittedName>
</protein>
<keyword evidence="2" id="KW-1185">Reference proteome</keyword>
<evidence type="ECO:0000313" key="2">
    <source>
        <dbReference type="Proteomes" id="UP000280197"/>
    </source>
</evidence>
<accession>A0A3Q9C5M9</accession>
<organism evidence="1 2">
    <name type="scientific">Streptomyces aquilus</name>
    <dbReference type="NCBI Taxonomy" id="2548456"/>
    <lineage>
        <taxon>Bacteria</taxon>
        <taxon>Bacillati</taxon>
        <taxon>Actinomycetota</taxon>
        <taxon>Actinomycetes</taxon>
        <taxon>Kitasatosporales</taxon>
        <taxon>Streptomycetaceae</taxon>
        <taxon>Streptomyces</taxon>
    </lineage>
</organism>
<dbReference type="AlphaFoldDB" id="A0A3Q9C5M9"/>
<reference evidence="1 2" key="1">
    <citation type="submission" date="2018-12" db="EMBL/GenBank/DDBJ databases">
        <authorList>
            <person name="Li K."/>
        </authorList>
    </citation>
    <scope>NUCLEOTIDE SEQUENCE [LARGE SCALE GENOMIC DNA]</scope>
    <source>
        <strain evidence="2">CR22</strain>
    </source>
</reference>
<proteinExistence type="predicted"/>
<dbReference type="InterPro" id="IPR011990">
    <property type="entry name" value="TPR-like_helical_dom_sf"/>
</dbReference>
<gene>
    <name evidence="1" type="ORF">EJC51_45525</name>
</gene>